<name>A0A9J6DPG8_RHIMP</name>
<dbReference type="VEuPathDB" id="VectorBase:LOC119172460"/>
<reference evidence="2" key="1">
    <citation type="journal article" date="2020" name="Cell">
        <title>Large-Scale Comparative Analyses of Tick Genomes Elucidate Their Genetic Diversity and Vector Capacities.</title>
        <authorList>
            <consortium name="Tick Genome and Microbiome Consortium (TIGMIC)"/>
            <person name="Jia N."/>
            <person name="Wang J."/>
            <person name="Shi W."/>
            <person name="Du L."/>
            <person name="Sun Y."/>
            <person name="Zhan W."/>
            <person name="Jiang J.F."/>
            <person name="Wang Q."/>
            <person name="Zhang B."/>
            <person name="Ji P."/>
            <person name="Bell-Sakyi L."/>
            <person name="Cui X.M."/>
            <person name="Yuan T.T."/>
            <person name="Jiang B.G."/>
            <person name="Yang W.F."/>
            <person name="Lam T.T."/>
            <person name="Chang Q.C."/>
            <person name="Ding S.J."/>
            <person name="Wang X.J."/>
            <person name="Zhu J.G."/>
            <person name="Ruan X.D."/>
            <person name="Zhao L."/>
            <person name="Wei J.T."/>
            <person name="Ye R.Z."/>
            <person name="Que T.C."/>
            <person name="Du C.H."/>
            <person name="Zhou Y.H."/>
            <person name="Cheng J.X."/>
            <person name="Dai P.F."/>
            <person name="Guo W.B."/>
            <person name="Han X.H."/>
            <person name="Huang E.J."/>
            <person name="Li L.F."/>
            <person name="Wei W."/>
            <person name="Gao Y.C."/>
            <person name="Liu J.Z."/>
            <person name="Shao H.Z."/>
            <person name="Wang X."/>
            <person name="Wang C.C."/>
            <person name="Yang T.C."/>
            <person name="Huo Q.B."/>
            <person name="Li W."/>
            <person name="Chen H.Y."/>
            <person name="Chen S.E."/>
            <person name="Zhou L.G."/>
            <person name="Ni X.B."/>
            <person name="Tian J.H."/>
            <person name="Sheng Y."/>
            <person name="Liu T."/>
            <person name="Pan Y.S."/>
            <person name="Xia L.Y."/>
            <person name="Li J."/>
            <person name="Zhao F."/>
            <person name="Cao W.C."/>
        </authorList>
    </citation>
    <scope>NUCLEOTIDE SEQUENCE</scope>
    <source>
        <strain evidence="2">Rmic-2018</strain>
    </source>
</reference>
<feature type="region of interest" description="Disordered" evidence="1">
    <location>
        <begin position="255"/>
        <end position="282"/>
    </location>
</feature>
<dbReference type="AlphaFoldDB" id="A0A9J6DPG8"/>
<evidence type="ECO:0000313" key="3">
    <source>
        <dbReference type="Proteomes" id="UP000821866"/>
    </source>
</evidence>
<feature type="compositionally biased region" description="Pro residues" evidence="1">
    <location>
        <begin position="259"/>
        <end position="269"/>
    </location>
</feature>
<dbReference type="Proteomes" id="UP000821866">
    <property type="component" value="Chromosome 6"/>
</dbReference>
<comment type="caution">
    <text evidence="2">The sequence shown here is derived from an EMBL/GenBank/DDBJ whole genome shotgun (WGS) entry which is preliminary data.</text>
</comment>
<gene>
    <name evidence="2" type="ORF">HPB51_016485</name>
</gene>
<keyword evidence="3" id="KW-1185">Reference proteome</keyword>
<evidence type="ECO:0000313" key="2">
    <source>
        <dbReference type="EMBL" id="KAH8023746.1"/>
    </source>
</evidence>
<dbReference type="EMBL" id="JABSTU010000008">
    <property type="protein sequence ID" value="KAH8023746.1"/>
    <property type="molecule type" value="Genomic_DNA"/>
</dbReference>
<accession>A0A9J6DPG8</accession>
<evidence type="ECO:0000256" key="1">
    <source>
        <dbReference type="SAM" id="MobiDB-lite"/>
    </source>
</evidence>
<sequence>MIWCVQACEGTLGLLCPMRPICFGLLSRGSHMSLLLPTHTYRILPPSQEAAPISKERKVVTIPVPKEQIEEEERARRFSSKGHWELSTAVTTNHLLTVIALANTLMSMNSATFVPEQEKRRKLHRRLSRADSRAFMMSPGEGGGGSGGGSVDSSGALAVIQEVLSQQQAHIKQGWSLLAALHCVLLPDLVRTPDFKRPQVEMLARRWQDRCLEVREAAQALLLAELRRIGPKGRKMVVDEWAVYLPNYGEAFLASTAGPTPPTPQPGQMPQPASGMGGGSPSSVALEASLKPIPAKFPDSWILTIAYICTCNRTQRYNGLRQLPMPSTVCPPPMVGIAKAALPLVPTATPAAAASSCSSQGNPAAKEVLLTSVSMGPKVTPPEVKETSGLADIKASAHQARPQARNTSSQMRARCAAEEAIDTRVPLMPKDRRSFLESAKKNKKLITGPDYGPVT</sequence>
<organism evidence="2 3">
    <name type="scientific">Rhipicephalus microplus</name>
    <name type="common">Cattle tick</name>
    <name type="synonym">Boophilus microplus</name>
    <dbReference type="NCBI Taxonomy" id="6941"/>
    <lineage>
        <taxon>Eukaryota</taxon>
        <taxon>Metazoa</taxon>
        <taxon>Ecdysozoa</taxon>
        <taxon>Arthropoda</taxon>
        <taxon>Chelicerata</taxon>
        <taxon>Arachnida</taxon>
        <taxon>Acari</taxon>
        <taxon>Parasitiformes</taxon>
        <taxon>Ixodida</taxon>
        <taxon>Ixodoidea</taxon>
        <taxon>Ixodidae</taxon>
        <taxon>Rhipicephalinae</taxon>
        <taxon>Rhipicephalus</taxon>
        <taxon>Boophilus</taxon>
    </lineage>
</organism>
<dbReference type="InterPro" id="IPR049916">
    <property type="entry name" value="WDR72-like"/>
</dbReference>
<feature type="region of interest" description="Disordered" evidence="1">
    <location>
        <begin position="432"/>
        <end position="455"/>
    </location>
</feature>
<reference evidence="2" key="2">
    <citation type="submission" date="2021-09" db="EMBL/GenBank/DDBJ databases">
        <authorList>
            <person name="Jia N."/>
            <person name="Wang J."/>
            <person name="Shi W."/>
            <person name="Du L."/>
            <person name="Sun Y."/>
            <person name="Zhan W."/>
            <person name="Jiang J."/>
            <person name="Wang Q."/>
            <person name="Zhang B."/>
            <person name="Ji P."/>
            <person name="Sakyi L.B."/>
            <person name="Cui X."/>
            <person name="Yuan T."/>
            <person name="Jiang B."/>
            <person name="Yang W."/>
            <person name="Lam T.T.-Y."/>
            <person name="Chang Q."/>
            <person name="Ding S."/>
            <person name="Wang X."/>
            <person name="Zhu J."/>
            <person name="Ruan X."/>
            <person name="Zhao L."/>
            <person name="Wei J."/>
            <person name="Que T."/>
            <person name="Du C."/>
            <person name="Cheng J."/>
            <person name="Dai P."/>
            <person name="Han X."/>
            <person name="Huang E."/>
            <person name="Gao Y."/>
            <person name="Liu J."/>
            <person name="Shao H."/>
            <person name="Ye R."/>
            <person name="Li L."/>
            <person name="Wei W."/>
            <person name="Wang X."/>
            <person name="Wang C."/>
            <person name="Huo Q."/>
            <person name="Li W."/>
            <person name="Guo W."/>
            <person name="Chen H."/>
            <person name="Chen S."/>
            <person name="Zhou L."/>
            <person name="Zhou L."/>
            <person name="Ni X."/>
            <person name="Tian J."/>
            <person name="Zhou Y."/>
            <person name="Sheng Y."/>
            <person name="Liu T."/>
            <person name="Pan Y."/>
            <person name="Xia L."/>
            <person name="Li J."/>
            <person name="Zhao F."/>
            <person name="Cao W."/>
        </authorList>
    </citation>
    <scope>NUCLEOTIDE SEQUENCE</scope>
    <source>
        <strain evidence="2">Rmic-2018</strain>
        <tissue evidence="2">Larvae</tissue>
    </source>
</reference>
<protein>
    <submittedName>
        <fullName evidence="2">Uncharacterized protein</fullName>
    </submittedName>
</protein>
<dbReference type="PANTHER" id="PTHR44099:SF4">
    <property type="entry name" value="RABCONNECTIN-3B, ISOFORM A"/>
    <property type="match status" value="1"/>
</dbReference>
<dbReference type="GO" id="GO:0005737">
    <property type="term" value="C:cytoplasm"/>
    <property type="evidence" value="ECO:0007669"/>
    <property type="project" value="TreeGrafter"/>
</dbReference>
<dbReference type="PANTHER" id="PTHR44099">
    <property type="entry name" value="RABCONNECTIN-3B, ISOFORM A"/>
    <property type="match status" value="1"/>
</dbReference>
<proteinExistence type="predicted"/>